<protein>
    <submittedName>
        <fullName evidence="2">Uncharacterized protein</fullName>
    </submittedName>
</protein>
<dbReference type="EMBL" id="CP017637">
    <property type="protein sequence ID" value="APG09932.1"/>
    <property type="molecule type" value="Genomic_DNA"/>
</dbReference>
<organism evidence="2 3">
    <name type="scientific">Bradyrhizobium japonicum</name>
    <dbReference type="NCBI Taxonomy" id="375"/>
    <lineage>
        <taxon>Bacteria</taxon>
        <taxon>Pseudomonadati</taxon>
        <taxon>Pseudomonadota</taxon>
        <taxon>Alphaproteobacteria</taxon>
        <taxon>Hyphomicrobiales</taxon>
        <taxon>Nitrobacteraceae</taxon>
        <taxon>Bradyrhizobium</taxon>
    </lineage>
</organism>
<feature type="region of interest" description="Disordered" evidence="1">
    <location>
        <begin position="14"/>
        <end position="37"/>
    </location>
</feature>
<dbReference type="AlphaFoldDB" id="A0A1L3F9K7"/>
<proteinExistence type="predicted"/>
<evidence type="ECO:0000256" key="1">
    <source>
        <dbReference type="SAM" id="MobiDB-lite"/>
    </source>
</evidence>
<name>A0A1L3F9K7_BRAJP</name>
<gene>
    <name evidence="2" type="ORF">BKD09_16525</name>
</gene>
<reference evidence="2 3" key="1">
    <citation type="submission" date="2016-11" db="EMBL/GenBank/DDBJ databases">
        <title>Complete Genome Sequence of Bradyrhizobium sp. strain J5, an isolated from soybean nodule in Hokkaido.</title>
        <authorList>
            <person name="Kanehara K."/>
        </authorList>
    </citation>
    <scope>NUCLEOTIDE SEQUENCE [LARGE SCALE GENOMIC DNA]</scope>
    <source>
        <strain evidence="2 3">J5</strain>
    </source>
</reference>
<accession>A0A1L3F9K7</accession>
<evidence type="ECO:0000313" key="2">
    <source>
        <dbReference type="EMBL" id="APG09932.1"/>
    </source>
</evidence>
<feature type="compositionally biased region" description="Basic and acidic residues" evidence="1">
    <location>
        <begin position="23"/>
        <end position="37"/>
    </location>
</feature>
<sequence>MLISRISLRISNGTVGLPPRAAPDARDSKDDHKARQDHQIRTYRELIGIAEEVIESARAALRHTRKARGKDMITDLAIAEARNEIEHFCGLGNRVIDQSRRRVLNGEQVPTVPRSRDGRVGS</sequence>
<evidence type="ECO:0000313" key="3">
    <source>
        <dbReference type="Proteomes" id="UP000181962"/>
    </source>
</evidence>
<dbReference type="Proteomes" id="UP000181962">
    <property type="component" value="Chromosome"/>
</dbReference>